<sequence length="58" mass="7027">MVKEALHKDVEKLHGKELLEDVKFRKEAESDFNRVRRQQEILKQIADEWISIKNCLKY</sequence>
<evidence type="ECO:0000313" key="2">
    <source>
        <dbReference type="EMBL" id="UOE76215.1"/>
    </source>
</evidence>
<dbReference type="Pfam" id="PF03816">
    <property type="entry name" value="LytR_cpsA_psr"/>
    <property type="match status" value="1"/>
</dbReference>
<dbReference type="RefSeq" id="WP_256833618.1">
    <property type="nucleotide sequence ID" value="NZ_CP063414.1"/>
</dbReference>
<proteinExistence type="predicted"/>
<reference evidence="2" key="1">
    <citation type="submission" date="2020-10" db="EMBL/GenBank/DDBJ databases">
        <authorList>
            <person name="Delgado J.A."/>
            <person name="Gonzalez J.M."/>
        </authorList>
    </citation>
    <scope>NUCLEOTIDE SEQUENCE</scope>
    <source>
        <strain evidence="2">23.6</strain>
    </source>
</reference>
<gene>
    <name evidence="2" type="ORF">IMI45_18475</name>
</gene>
<dbReference type="Gene3D" id="3.40.630.190">
    <property type="entry name" value="LCP protein"/>
    <property type="match status" value="1"/>
</dbReference>
<evidence type="ECO:0000313" key="3">
    <source>
        <dbReference type="Proteomes" id="UP001058458"/>
    </source>
</evidence>
<dbReference type="InterPro" id="IPR004474">
    <property type="entry name" value="LytR_CpsA_psr"/>
</dbReference>
<name>A0AB38QYN7_PARTM</name>
<organism evidence="2 3">
    <name type="scientific">Parageobacillus thermoglucosidasius</name>
    <name type="common">Geobacillus thermoglucosidasius</name>
    <dbReference type="NCBI Taxonomy" id="1426"/>
    <lineage>
        <taxon>Bacteria</taxon>
        <taxon>Bacillati</taxon>
        <taxon>Bacillota</taxon>
        <taxon>Bacilli</taxon>
        <taxon>Bacillales</taxon>
        <taxon>Anoxybacillaceae</taxon>
        <taxon>Parageobacillus</taxon>
    </lineage>
</organism>
<evidence type="ECO:0000259" key="1">
    <source>
        <dbReference type="Pfam" id="PF03816"/>
    </source>
</evidence>
<protein>
    <submittedName>
        <fullName evidence="2">LCP family protein</fullName>
    </submittedName>
</protein>
<dbReference type="AlphaFoldDB" id="A0AB38QYN7"/>
<accession>A0AB38QYN7</accession>
<dbReference type="Proteomes" id="UP001058458">
    <property type="component" value="Chromosome"/>
</dbReference>
<dbReference type="EMBL" id="CP063414">
    <property type="protein sequence ID" value="UOE76215.1"/>
    <property type="molecule type" value="Genomic_DNA"/>
</dbReference>
<feature type="domain" description="Cell envelope-related transcriptional attenuator" evidence="1">
    <location>
        <begin position="10"/>
        <end position="48"/>
    </location>
</feature>